<feature type="compositionally biased region" description="Low complexity" evidence="2">
    <location>
        <begin position="325"/>
        <end position="335"/>
    </location>
</feature>
<dbReference type="Proteomes" id="UP001230051">
    <property type="component" value="Unassembled WGS sequence"/>
</dbReference>
<accession>A0AAD8GHP1</accession>
<evidence type="ECO:0000313" key="4">
    <source>
        <dbReference type="Proteomes" id="UP001230051"/>
    </source>
</evidence>
<dbReference type="Pfam" id="PF14753">
    <property type="entry name" value="FAM221"/>
    <property type="match status" value="1"/>
</dbReference>
<dbReference type="InterPro" id="IPR026755">
    <property type="entry name" value="Fam221a/b"/>
</dbReference>
<proteinExistence type="inferred from homology"/>
<dbReference type="PANTHER" id="PTHR31214">
    <property type="entry name" value="PROTEIN FAM221A-RELATED"/>
    <property type="match status" value="1"/>
</dbReference>
<evidence type="ECO:0000313" key="3">
    <source>
        <dbReference type="EMBL" id="KAK1174424.1"/>
    </source>
</evidence>
<name>A0AAD8GHP1_ACIOX</name>
<protein>
    <submittedName>
        <fullName evidence="3">Protein FAM221B-like isoform X1</fullName>
    </submittedName>
</protein>
<dbReference type="AlphaFoldDB" id="A0AAD8GHP1"/>
<organism evidence="3 4">
    <name type="scientific">Acipenser oxyrinchus oxyrinchus</name>
    <dbReference type="NCBI Taxonomy" id="40147"/>
    <lineage>
        <taxon>Eukaryota</taxon>
        <taxon>Metazoa</taxon>
        <taxon>Chordata</taxon>
        <taxon>Craniata</taxon>
        <taxon>Vertebrata</taxon>
        <taxon>Euteleostomi</taxon>
        <taxon>Actinopterygii</taxon>
        <taxon>Chondrostei</taxon>
        <taxon>Acipenseriformes</taxon>
        <taxon>Acipenseridae</taxon>
        <taxon>Acipenser</taxon>
    </lineage>
</organism>
<comment type="similarity">
    <text evidence="1">Belongs to the FAM221 family.</text>
</comment>
<dbReference type="PANTHER" id="PTHR31214:SF3">
    <property type="entry name" value="PROTEIN FAM221B"/>
    <property type="match status" value="1"/>
</dbReference>
<evidence type="ECO:0000256" key="1">
    <source>
        <dbReference type="ARBA" id="ARBA00011026"/>
    </source>
</evidence>
<evidence type="ECO:0000256" key="2">
    <source>
        <dbReference type="SAM" id="MobiDB-lite"/>
    </source>
</evidence>
<feature type="region of interest" description="Disordered" evidence="2">
    <location>
        <begin position="281"/>
        <end position="302"/>
    </location>
</feature>
<feature type="region of interest" description="Disordered" evidence="2">
    <location>
        <begin position="323"/>
        <end position="350"/>
    </location>
</feature>
<feature type="region of interest" description="Disordered" evidence="2">
    <location>
        <begin position="412"/>
        <end position="438"/>
    </location>
</feature>
<comment type="caution">
    <text evidence="3">The sequence shown here is derived from an EMBL/GenBank/DDBJ whole genome shotgun (WGS) entry which is preliminary data.</text>
</comment>
<reference evidence="3" key="1">
    <citation type="submission" date="2022-02" db="EMBL/GenBank/DDBJ databases">
        <title>Atlantic sturgeon de novo genome assembly.</title>
        <authorList>
            <person name="Stock M."/>
            <person name="Klopp C."/>
            <person name="Guiguen Y."/>
            <person name="Cabau C."/>
            <person name="Parinello H."/>
            <person name="Santidrian Yebra-Pimentel E."/>
            <person name="Kuhl H."/>
            <person name="Dirks R.P."/>
            <person name="Guessner J."/>
            <person name="Wuertz S."/>
            <person name="Du K."/>
            <person name="Schartl M."/>
        </authorList>
    </citation>
    <scope>NUCLEOTIDE SEQUENCE</scope>
    <source>
        <strain evidence="3">STURGEONOMICS-FGT-2020</strain>
        <tissue evidence="3">Whole blood</tissue>
    </source>
</reference>
<keyword evidence="4" id="KW-1185">Reference proteome</keyword>
<gene>
    <name evidence="3" type="primary">Fam221b</name>
    <name evidence="3" type="ORF">AOXY_G1914</name>
</gene>
<dbReference type="EMBL" id="JAGXEW010000002">
    <property type="protein sequence ID" value="KAK1174424.1"/>
    <property type="molecule type" value="Genomic_DNA"/>
</dbReference>
<sequence length="686" mass="74638">MLEQSVPTLTANRSGGTRACRLWRPIGAPRSNIRPIGAGCSNIRPIETGCSNIGPIETGCSNIGPIGTGCSNICRPIQSRGAGSNFGRAANGFKSDSQSYEQWKETLPSEGCQGPGTCSSSLRSKLPLSPPPLRLSLCPAPGQQCGEPALIQGRFKTASSDTPGTDSLKRCLLGQGSGPAQWPQTSRLVEAICIQLCRLHPPPTSLRLVEKITLQLFELNQHTLSQWHNKRQKGQEQAVLQQGVVPPSASAVDPEPQPQPRPLLQEGMTYRHQPHVFSMPPKHSGTGKAAETPWGHGTDRSWTTRPHPMSYCRCCDPGGPGDGGLPSLRGTTPRAAGPPPPLQARDSKIGPGLQCSNVAKKTSSSTFHTVVFHSIEMQKRTNQMASQQSERVVRDAVTGAASHTQFPVSGEKVSVGATAGKRKEKRNNLDGTQTGSALCPKEGRQVVTKGFTIKPIVPAKKSDVLSVAKAMHREKFGERVKELFDPERDAALKAIQTGIYIGWRSPEYSWDCFRVGDASKCFCGHLLNEHKSYSGISVRVPCAAQSCKCKAFAFIPSRPEEAGEFWLKKRPGFDPAAWRAMCRCKHSHEEHDPTNSHACKKKGCRCQLFESSFVCASCDRHWEQHETFFDTEDLRKKSGLPYGEAYLPFAEMPNLRNAVLTGREGDDSAFNSITKALPSSVNQTSQ</sequence>